<organism evidence="2 3">
    <name type="scientific">Tritrichomonas musculus</name>
    <dbReference type="NCBI Taxonomy" id="1915356"/>
    <lineage>
        <taxon>Eukaryota</taxon>
        <taxon>Metamonada</taxon>
        <taxon>Parabasalia</taxon>
        <taxon>Tritrichomonadida</taxon>
        <taxon>Tritrichomonadidae</taxon>
        <taxon>Tritrichomonas</taxon>
    </lineage>
</organism>
<sequence>MSIYKQSDRNNPNRTLERIQLISMVPLEVENKSFTTFPPSPLDIKHHCFKNTISSYTKNIDCKVNVDGLEKKSPRFLENQNIKEKSYCEHRTTPYKPSFKQKKHSNPGVGAYSPQYESILPRPIQITMKRKTIDSENNHLEKRDNNKKNRNRLKKKVKIKNSKPTSPSDLHKSYHSFENKLDSDYEYEYNYEYEYEYDDEIQSSKTDKQFDAYSTADLISLYQANMRDFDGDSINYPKFESLNNADQPGTMEYKAHKESLKGESICFRHDGYRTIFDNNSPAKHLDPADPIPPPLPPVPILSRQKNRELSILDRLKFYNEATENHNIAGAFADDGTFKHFNMHNPQVADLALSLSRNYPNAANQLDKLKPRTPSLPQIKYQTPRFGSPPKNKRVEFLDRLTKEQSTTIKKLSKSQINQAECNHRISITNQTKSIQHTKATLNQIKQPKSKIRPKSAFDLQSSRPKSVFPGHSESPSESKYPSNTIESYKKTITQTKPIKISEGGVRELMWHPI</sequence>
<gene>
    <name evidence="2" type="ORF">M9Y10_040196</name>
</gene>
<dbReference type="EMBL" id="JAPFFF010000071">
    <property type="protein sequence ID" value="KAK8835997.1"/>
    <property type="molecule type" value="Genomic_DNA"/>
</dbReference>
<feature type="region of interest" description="Disordered" evidence="1">
    <location>
        <begin position="369"/>
        <end position="392"/>
    </location>
</feature>
<evidence type="ECO:0000313" key="3">
    <source>
        <dbReference type="Proteomes" id="UP001470230"/>
    </source>
</evidence>
<comment type="caution">
    <text evidence="2">The sequence shown here is derived from an EMBL/GenBank/DDBJ whole genome shotgun (WGS) entry which is preliminary data.</text>
</comment>
<feature type="compositionally biased region" description="Polar residues" evidence="1">
    <location>
        <begin position="473"/>
        <end position="484"/>
    </location>
</feature>
<feature type="region of interest" description="Disordered" evidence="1">
    <location>
        <begin position="93"/>
        <end position="115"/>
    </location>
</feature>
<feature type="region of interest" description="Disordered" evidence="1">
    <location>
        <begin position="447"/>
        <end position="484"/>
    </location>
</feature>
<keyword evidence="3" id="KW-1185">Reference proteome</keyword>
<evidence type="ECO:0000256" key="1">
    <source>
        <dbReference type="SAM" id="MobiDB-lite"/>
    </source>
</evidence>
<dbReference type="Proteomes" id="UP001470230">
    <property type="component" value="Unassembled WGS sequence"/>
</dbReference>
<protein>
    <submittedName>
        <fullName evidence="2">Uncharacterized protein</fullName>
    </submittedName>
</protein>
<feature type="compositionally biased region" description="Basic and acidic residues" evidence="1">
    <location>
        <begin position="131"/>
        <end position="147"/>
    </location>
</feature>
<accession>A0ABR2GRJ1</accession>
<feature type="compositionally biased region" description="Basic residues" evidence="1">
    <location>
        <begin position="148"/>
        <end position="161"/>
    </location>
</feature>
<name>A0ABR2GRJ1_9EUKA</name>
<proteinExistence type="predicted"/>
<reference evidence="2 3" key="1">
    <citation type="submission" date="2024-04" db="EMBL/GenBank/DDBJ databases">
        <title>Tritrichomonas musculus Genome.</title>
        <authorList>
            <person name="Alves-Ferreira E."/>
            <person name="Grigg M."/>
            <person name="Lorenzi H."/>
            <person name="Galac M."/>
        </authorList>
    </citation>
    <scope>NUCLEOTIDE SEQUENCE [LARGE SCALE GENOMIC DNA]</scope>
    <source>
        <strain evidence="2 3">EAF2021</strain>
    </source>
</reference>
<feature type="region of interest" description="Disordered" evidence="1">
    <location>
        <begin position="130"/>
        <end position="174"/>
    </location>
</feature>
<evidence type="ECO:0000313" key="2">
    <source>
        <dbReference type="EMBL" id="KAK8835997.1"/>
    </source>
</evidence>